<proteinExistence type="inferred from homology"/>
<evidence type="ECO:0000313" key="4">
    <source>
        <dbReference type="EMBL" id="QJQ04739.1"/>
    </source>
</evidence>
<evidence type="ECO:0000256" key="2">
    <source>
        <dbReference type="ARBA" id="ARBA00007703"/>
    </source>
</evidence>
<dbReference type="GO" id="GO:0044780">
    <property type="term" value="P:bacterial-type flagellum assembly"/>
    <property type="evidence" value="ECO:0007669"/>
    <property type="project" value="InterPro"/>
</dbReference>
<dbReference type="InterPro" id="IPR007809">
    <property type="entry name" value="FlgN-like"/>
</dbReference>
<keyword evidence="4" id="KW-0969">Cilium</keyword>
<keyword evidence="5" id="KW-1185">Reference proteome</keyword>
<dbReference type="InterPro" id="IPR036679">
    <property type="entry name" value="FlgN-like_sf"/>
</dbReference>
<keyword evidence="4" id="KW-0966">Cell projection</keyword>
<sequence>MNTNSSAYHLHACLQEELDSMTSLASILEKEQFALIEGNVAALNELSQEKSQRLAKLSDLGKKRSFHLSTLGYTSDINGMEAYLASPSTETGILDNWKQLLHISETAKENNRANGILINRQLKKNQGALNILQQNNPDDLLYGANGQSKNNTASGRSVIVG</sequence>
<dbReference type="SUPFAM" id="SSF140566">
    <property type="entry name" value="FlgN-like"/>
    <property type="match status" value="1"/>
</dbReference>
<dbReference type="Gene3D" id="1.20.58.300">
    <property type="entry name" value="FlgN-like"/>
    <property type="match status" value="1"/>
</dbReference>
<reference evidence="4 5" key="1">
    <citation type="journal article" date="2019" name="Int. J. Syst. Evol. Microbiol.">
        <title>Undibacterium piscinae sp. nov., isolated from Korean shiner intestine.</title>
        <authorList>
            <person name="Lee S.Y."/>
            <person name="Kang W."/>
            <person name="Kim P.S."/>
            <person name="Kim H.S."/>
            <person name="Sung H."/>
            <person name="Shin N.R."/>
            <person name="Whon T.W."/>
            <person name="Yun J.H."/>
            <person name="Lee J.Y."/>
            <person name="Lee J.Y."/>
            <person name="Jung M.J."/>
            <person name="Jeong Y.S."/>
            <person name="Tak E.J."/>
            <person name="Han J.E."/>
            <person name="Hyun D.W."/>
            <person name="Kang M.S."/>
            <person name="Lee K.E."/>
            <person name="Lee B.H."/>
            <person name="Bae J.W."/>
        </authorList>
    </citation>
    <scope>NUCLEOTIDE SEQUENCE [LARGE SCALE GENOMIC DNA]</scope>
    <source>
        <strain evidence="4 5">S11R28</strain>
    </source>
</reference>
<evidence type="ECO:0000256" key="3">
    <source>
        <dbReference type="ARBA" id="ARBA00022795"/>
    </source>
</evidence>
<comment type="function">
    <text evidence="1">Required for the efficient initiation of filament assembly.</text>
</comment>
<protein>
    <submittedName>
        <fullName evidence="4">Flagellar protein FlgN</fullName>
    </submittedName>
</protein>
<comment type="similarity">
    <text evidence="2">Belongs to the FlgN family.</text>
</comment>
<name>A0A6M4A3X1_9BURK</name>
<dbReference type="KEGG" id="upi:EJG51_001465"/>
<evidence type="ECO:0000256" key="1">
    <source>
        <dbReference type="ARBA" id="ARBA00002397"/>
    </source>
</evidence>
<dbReference type="Proteomes" id="UP000274350">
    <property type="component" value="Chromosome"/>
</dbReference>
<dbReference type="Pfam" id="PF05130">
    <property type="entry name" value="FlgN"/>
    <property type="match status" value="1"/>
</dbReference>
<accession>A0A6M4A3X1</accession>
<organism evidence="4 5">
    <name type="scientific">Undibacterium piscinae</name>
    <dbReference type="NCBI Taxonomy" id="2495591"/>
    <lineage>
        <taxon>Bacteria</taxon>
        <taxon>Pseudomonadati</taxon>
        <taxon>Pseudomonadota</taxon>
        <taxon>Betaproteobacteria</taxon>
        <taxon>Burkholderiales</taxon>
        <taxon>Oxalobacteraceae</taxon>
        <taxon>Undibacterium</taxon>
    </lineage>
</organism>
<gene>
    <name evidence="4" type="ORF">EJG51_001465</name>
</gene>
<keyword evidence="3" id="KW-1005">Bacterial flagellum biogenesis</keyword>
<dbReference type="EMBL" id="CP051152">
    <property type="protein sequence ID" value="QJQ04739.1"/>
    <property type="molecule type" value="Genomic_DNA"/>
</dbReference>
<keyword evidence="4" id="KW-0282">Flagellum</keyword>
<dbReference type="AlphaFoldDB" id="A0A6M4A3X1"/>
<evidence type="ECO:0000313" key="5">
    <source>
        <dbReference type="Proteomes" id="UP000274350"/>
    </source>
</evidence>